<dbReference type="HOGENOM" id="CLU_897281_0_0_1"/>
<protein>
    <submittedName>
        <fullName evidence="1">Uncharacterized protein</fullName>
    </submittedName>
</protein>
<reference evidence="2" key="1">
    <citation type="journal article" date="2014" name="Proc. Natl. Acad. Sci. U.S.A.">
        <title>Extensive sampling of basidiomycete genomes demonstrates inadequacy of the white-rot/brown-rot paradigm for wood decay fungi.</title>
        <authorList>
            <person name="Riley R."/>
            <person name="Salamov A.A."/>
            <person name="Brown D.W."/>
            <person name="Nagy L.G."/>
            <person name="Floudas D."/>
            <person name="Held B.W."/>
            <person name="Levasseur A."/>
            <person name="Lombard V."/>
            <person name="Morin E."/>
            <person name="Otillar R."/>
            <person name="Lindquist E.A."/>
            <person name="Sun H."/>
            <person name="LaButti K.M."/>
            <person name="Schmutz J."/>
            <person name="Jabbour D."/>
            <person name="Luo H."/>
            <person name="Baker S.E."/>
            <person name="Pisabarro A.G."/>
            <person name="Walton J.D."/>
            <person name="Blanchette R.A."/>
            <person name="Henrissat B."/>
            <person name="Martin F."/>
            <person name="Cullen D."/>
            <person name="Hibbett D.S."/>
            <person name="Grigoriev I.V."/>
        </authorList>
    </citation>
    <scope>NUCLEOTIDE SEQUENCE [LARGE SCALE GENOMIC DNA]</scope>
    <source>
        <strain evidence="2">CBS 339.88</strain>
    </source>
</reference>
<evidence type="ECO:0000313" key="1">
    <source>
        <dbReference type="EMBL" id="KDR69917.1"/>
    </source>
</evidence>
<gene>
    <name evidence="1" type="ORF">GALMADRAFT_230281</name>
</gene>
<dbReference type="Proteomes" id="UP000027222">
    <property type="component" value="Unassembled WGS sequence"/>
</dbReference>
<dbReference type="STRING" id="685588.A0A067SIV2"/>
<keyword evidence="2" id="KW-1185">Reference proteome</keyword>
<sequence>MATPLGSPQPDLDTREWVNAILVSNGRLSGRRCLISNTDEPNCVDYTYCVNGLEKQVQDSVEYSWGMERGTLNPTKTPENIFRVTRKFDTYFGDGAFFFLPETNIIDQYFSVRSEPELFPHVREDAYSYTLLGHPDHNMVYCHRQLSIPPEGVMSMADIEFKYHPYPFPNFPPLISHIHPRFVILHAGQLLSRALVDGSATGIQALLQVYPQHKDAMEKIVAIYEAWTAPIGPENAPGFFIDENITPERRDLPLFGDCPSCKRKLYYDSRDRGTRDWPNGIPNWNDPGYKTPPRRASPICEVCYGVVCAS</sequence>
<organism evidence="1 2">
    <name type="scientific">Galerina marginata (strain CBS 339.88)</name>
    <dbReference type="NCBI Taxonomy" id="685588"/>
    <lineage>
        <taxon>Eukaryota</taxon>
        <taxon>Fungi</taxon>
        <taxon>Dikarya</taxon>
        <taxon>Basidiomycota</taxon>
        <taxon>Agaricomycotina</taxon>
        <taxon>Agaricomycetes</taxon>
        <taxon>Agaricomycetidae</taxon>
        <taxon>Agaricales</taxon>
        <taxon>Agaricineae</taxon>
        <taxon>Strophariaceae</taxon>
        <taxon>Galerina</taxon>
    </lineage>
</organism>
<dbReference type="AlphaFoldDB" id="A0A067SIV2"/>
<dbReference type="EMBL" id="KL142399">
    <property type="protein sequence ID" value="KDR69917.1"/>
    <property type="molecule type" value="Genomic_DNA"/>
</dbReference>
<proteinExistence type="predicted"/>
<dbReference type="OrthoDB" id="3133596at2759"/>
<accession>A0A067SIV2</accession>
<evidence type="ECO:0000313" key="2">
    <source>
        <dbReference type="Proteomes" id="UP000027222"/>
    </source>
</evidence>
<name>A0A067SIV2_GALM3</name>